<feature type="non-terminal residue" evidence="2">
    <location>
        <position position="1"/>
    </location>
</feature>
<sequence length="126" mass="14801">PVYLLLYNIYIYIYIYIYMRVCVCVCVGKDLTDLHWFLPHPHKVVIESSVDEISTKSRIRVQTNNGFSENFYSTSSRWLLPHLELMILWGWGKHPSQVNVPRGKIRPKILACFPLSTEKSKQETNQ</sequence>
<feature type="transmembrane region" description="Helical" evidence="1">
    <location>
        <begin position="6"/>
        <end position="28"/>
    </location>
</feature>
<reference evidence="3" key="1">
    <citation type="journal article" date="2014" name="Science">
        <title>The coffee genome provides insight into the convergent evolution of caffeine biosynthesis.</title>
        <authorList>
            <person name="Denoeud F."/>
            <person name="Carretero-Paulet L."/>
            <person name="Dereeper A."/>
            <person name="Droc G."/>
            <person name="Guyot R."/>
            <person name="Pietrella M."/>
            <person name="Zheng C."/>
            <person name="Alberti A."/>
            <person name="Anthony F."/>
            <person name="Aprea G."/>
            <person name="Aury J.M."/>
            <person name="Bento P."/>
            <person name="Bernard M."/>
            <person name="Bocs S."/>
            <person name="Campa C."/>
            <person name="Cenci A."/>
            <person name="Combes M.C."/>
            <person name="Crouzillat D."/>
            <person name="Da Silva C."/>
            <person name="Daddiego L."/>
            <person name="De Bellis F."/>
            <person name="Dussert S."/>
            <person name="Garsmeur O."/>
            <person name="Gayraud T."/>
            <person name="Guignon V."/>
            <person name="Jahn K."/>
            <person name="Jamilloux V."/>
            <person name="Joet T."/>
            <person name="Labadie K."/>
            <person name="Lan T."/>
            <person name="Leclercq J."/>
            <person name="Lepelley M."/>
            <person name="Leroy T."/>
            <person name="Li L.T."/>
            <person name="Librado P."/>
            <person name="Lopez L."/>
            <person name="Munoz A."/>
            <person name="Noel B."/>
            <person name="Pallavicini A."/>
            <person name="Perrotta G."/>
            <person name="Poncet V."/>
            <person name="Pot D."/>
            <person name="Priyono X."/>
            <person name="Rigoreau M."/>
            <person name="Rouard M."/>
            <person name="Rozas J."/>
            <person name="Tranchant-Dubreuil C."/>
            <person name="VanBuren R."/>
            <person name="Zhang Q."/>
            <person name="Andrade A.C."/>
            <person name="Argout X."/>
            <person name="Bertrand B."/>
            <person name="de Kochko A."/>
            <person name="Graziosi G."/>
            <person name="Henry R.J."/>
            <person name="Jayarama X."/>
            <person name="Ming R."/>
            <person name="Nagai C."/>
            <person name="Rounsley S."/>
            <person name="Sankoff D."/>
            <person name="Giuliano G."/>
            <person name="Albert V.A."/>
            <person name="Wincker P."/>
            <person name="Lashermes P."/>
        </authorList>
    </citation>
    <scope>NUCLEOTIDE SEQUENCE [LARGE SCALE GENOMIC DNA]</scope>
    <source>
        <strain evidence="3">cv. DH200-94</strain>
    </source>
</reference>
<evidence type="ECO:0000313" key="3">
    <source>
        <dbReference type="Proteomes" id="UP000295252"/>
    </source>
</evidence>
<proteinExistence type="predicted"/>
<organism evidence="2 3">
    <name type="scientific">Coffea canephora</name>
    <name type="common">Robusta coffee</name>
    <dbReference type="NCBI Taxonomy" id="49390"/>
    <lineage>
        <taxon>Eukaryota</taxon>
        <taxon>Viridiplantae</taxon>
        <taxon>Streptophyta</taxon>
        <taxon>Embryophyta</taxon>
        <taxon>Tracheophyta</taxon>
        <taxon>Spermatophyta</taxon>
        <taxon>Magnoliopsida</taxon>
        <taxon>eudicotyledons</taxon>
        <taxon>Gunneridae</taxon>
        <taxon>Pentapetalae</taxon>
        <taxon>asterids</taxon>
        <taxon>lamiids</taxon>
        <taxon>Gentianales</taxon>
        <taxon>Rubiaceae</taxon>
        <taxon>Ixoroideae</taxon>
        <taxon>Gardenieae complex</taxon>
        <taxon>Bertiereae - Coffeeae clade</taxon>
        <taxon>Coffeeae</taxon>
        <taxon>Coffea</taxon>
    </lineage>
</organism>
<accession>A0A068VMZ3</accession>
<protein>
    <submittedName>
        <fullName evidence="2">DH200=94 genomic scaffold, scaffold_8824</fullName>
    </submittedName>
</protein>
<evidence type="ECO:0000313" key="2">
    <source>
        <dbReference type="EMBL" id="CDP21997.1"/>
    </source>
</evidence>
<dbReference type="InParanoid" id="A0A068VMZ3"/>
<gene>
    <name evidence="2" type="ORF">GSCOC_T00002332001</name>
</gene>
<keyword evidence="3" id="KW-1185">Reference proteome</keyword>
<keyword evidence="1" id="KW-0472">Membrane</keyword>
<keyword evidence="1" id="KW-1133">Transmembrane helix</keyword>
<dbReference type="Proteomes" id="UP000295252">
    <property type="component" value="Unassembled WGS sequence"/>
</dbReference>
<evidence type="ECO:0000256" key="1">
    <source>
        <dbReference type="SAM" id="Phobius"/>
    </source>
</evidence>
<dbReference type="Gramene" id="CDP21997">
    <property type="protein sequence ID" value="CDP21997"/>
    <property type="gene ID" value="GSCOC_T00002332001"/>
</dbReference>
<name>A0A068VMZ3_COFCA</name>
<dbReference type="EMBL" id="HG747908">
    <property type="protein sequence ID" value="CDP21997.1"/>
    <property type="molecule type" value="Genomic_DNA"/>
</dbReference>
<dbReference type="AlphaFoldDB" id="A0A068VMZ3"/>
<keyword evidence="1" id="KW-0812">Transmembrane</keyword>